<reference evidence="2" key="1">
    <citation type="submission" date="2009-01" db="EMBL/GenBank/DDBJ databases">
        <title>Complete sequence of plasmid 5 of Methylobacterium nodulans ORS 2060.</title>
        <authorList>
            <consortium name="US DOE Joint Genome Institute"/>
            <person name="Lucas S."/>
            <person name="Copeland A."/>
            <person name="Lapidus A."/>
            <person name="Glavina del Rio T."/>
            <person name="Dalin E."/>
            <person name="Tice H."/>
            <person name="Bruce D."/>
            <person name="Goodwin L."/>
            <person name="Pitluck S."/>
            <person name="Sims D."/>
            <person name="Brettin T."/>
            <person name="Detter J.C."/>
            <person name="Han C."/>
            <person name="Larimer F."/>
            <person name="Land M."/>
            <person name="Hauser L."/>
            <person name="Kyrpides N."/>
            <person name="Ivanova N."/>
            <person name="Marx C.J."/>
            <person name="Richardson P."/>
        </authorList>
    </citation>
    <scope>NUCLEOTIDE SEQUENCE [LARGE SCALE GENOMIC DNA]</scope>
    <source>
        <strain evidence="2">LMG 21967 / CNCM I-2342 / ORS 2060</strain>
        <plasmid evidence="2">Plasmid pMNOD05</plasmid>
    </source>
</reference>
<dbReference type="KEGG" id="mno:Mnod_7733"/>
<gene>
    <name evidence="1" type="ordered locus">Mnod_7733</name>
</gene>
<geneLocation type="plasmid" evidence="1 2">
    <name>pMNOD05</name>
</geneLocation>
<name>B8IY36_METNO</name>
<proteinExistence type="predicted"/>
<keyword evidence="2" id="KW-1185">Reference proteome</keyword>
<keyword evidence="1" id="KW-0614">Plasmid</keyword>
<dbReference type="Proteomes" id="UP000008207">
    <property type="component" value="Plasmid pMNOD05"/>
</dbReference>
<dbReference type="EMBL" id="CP001354">
    <property type="protein sequence ID" value="ACL63326.1"/>
    <property type="molecule type" value="Genomic_DNA"/>
</dbReference>
<evidence type="ECO:0000313" key="1">
    <source>
        <dbReference type="EMBL" id="ACL63326.1"/>
    </source>
</evidence>
<dbReference type="HOGENOM" id="CLU_1193732_0_0_5"/>
<accession>B8IY36</accession>
<organism evidence="1 2">
    <name type="scientific">Methylobacterium nodulans (strain LMG 21967 / CNCM I-2342 / ORS 2060)</name>
    <dbReference type="NCBI Taxonomy" id="460265"/>
    <lineage>
        <taxon>Bacteria</taxon>
        <taxon>Pseudomonadati</taxon>
        <taxon>Pseudomonadota</taxon>
        <taxon>Alphaproteobacteria</taxon>
        <taxon>Hyphomicrobiales</taxon>
        <taxon>Methylobacteriaceae</taxon>
        <taxon>Methylobacterium</taxon>
    </lineage>
</organism>
<evidence type="ECO:0000313" key="2">
    <source>
        <dbReference type="Proteomes" id="UP000008207"/>
    </source>
</evidence>
<dbReference type="AlphaFoldDB" id="B8IY36"/>
<protein>
    <submittedName>
        <fullName evidence="1">Uncharacterized protein</fullName>
    </submittedName>
</protein>
<sequence>MCPLDPSLGSAAPVRRAVTVEQPAPTLRALRIRNGARPDSTVAWCPYCEDVHHHGTGGGRRAAHCVREESPCRVTGYSLDVQGEAEAPHDVVPAALLAGRHRLSDALDGVSAEIRAAILRGVLGKRRAGPAFELRVDRARVSVIGESWWIDLDAFPARPELRSAPVPPSRTLSGRGLINLLAVLYGIPRGDVVMRLLHAVAPGAFDASGWLEISAAAEASIERRDAGEGGAR</sequence>